<feature type="non-terminal residue" evidence="1">
    <location>
        <position position="1"/>
    </location>
</feature>
<reference evidence="1 2" key="1">
    <citation type="journal article" date="2018" name="New Phytol.">
        <title>Phylogenomics of Endogonaceae and evolution of mycorrhizas within Mucoromycota.</title>
        <authorList>
            <person name="Chang Y."/>
            <person name="Desiro A."/>
            <person name="Na H."/>
            <person name="Sandor L."/>
            <person name="Lipzen A."/>
            <person name="Clum A."/>
            <person name="Barry K."/>
            <person name="Grigoriev I.V."/>
            <person name="Martin F.M."/>
            <person name="Stajich J.E."/>
            <person name="Smith M.E."/>
            <person name="Bonito G."/>
            <person name="Spatafora J.W."/>
        </authorList>
    </citation>
    <scope>NUCLEOTIDE SEQUENCE [LARGE SCALE GENOMIC DNA]</scope>
    <source>
        <strain evidence="1 2">AD002</strain>
    </source>
</reference>
<gene>
    <name evidence="1" type="ORF">BC938DRAFT_477292</name>
</gene>
<comment type="caution">
    <text evidence="1">The sequence shown here is derived from an EMBL/GenBank/DDBJ whole genome shotgun (WGS) entry which is preliminary data.</text>
</comment>
<name>A0A433PAP0_9FUNG</name>
<protein>
    <submittedName>
        <fullName evidence="1">Uncharacterized protein</fullName>
    </submittedName>
</protein>
<dbReference type="AlphaFoldDB" id="A0A433PAP0"/>
<dbReference type="EMBL" id="RBNJ01026988">
    <property type="protein sequence ID" value="RUS14603.1"/>
    <property type="molecule type" value="Genomic_DNA"/>
</dbReference>
<proteinExistence type="predicted"/>
<keyword evidence="2" id="KW-1185">Reference proteome</keyword>
<organism evidence="1 2">
    <name type="scientific">Jimgerdemannia flammicorona</name>
    <dbReference type="NCBI Taxonomy" id="994334"/>
    <lineage>
        <taxon>Eukaryota</taxon>
        <taxon>Fungi</taxon>
        <taxon>Fungi incertae sedis</taxon>
        <taxon>Mucoromycota</taxon>
        <taxon>Mucoromycotina</taxon>
        <taxon>Endogonomycetes</taxon>
        <taxon>Endogonales</taxon>
        <taxon>Endogonaceae</taxon>
        <taxon>Jimgerdemannia</taxon>
    </lineage>
</organism>
<accession>A0A433PAP0</accession>
<dbReference type="Proteomes" id="UP000274822">
    <property type="component" value="Unassembled WGS sequence"/>
</dbReference>
<evidence type="ECO:0000313" key="1">
    <source>
        <dbReference type="EMBL" id="RUS14603.1"/>
    </source>
</evidence>
<sequence>MIHEPSTMRAEAMRALSEQEKAELKTCTEILAVMGVLVFEGNTLNDHWRNLSSIMNEYTMLQLHELFIAVIFLRIKILFHQPNQS</sequence>
<evidence type="ECO:0000313" key="2">
    <source>
        <dbReference type="Proteomes" id="UP000274822"/>
    </source>
</evidence>